<reference evidence="2 3" key="1">
    <citation type="submission" date="2016-07" db="EMBL/GenBank/DDBJ databases">
        <authorList>
            <person name="Sutton G."/>
            <person name="Brinkac L."/>
            <person name="Sanka R."/>
            <person name="Adams M."/>
            <person name="Lau E."/>
            <person name="Kumar A."/>
            <person name="Macaden R."/>
        </authorList>
    </citation>
    <scope>NUCLEOTIDE SEQUENCE [LARGE SCALE GENOMIC DNA]</scope>
    <source>
        <strain evidence="2 3">GA-0871</strain>
    </source>
</reference>
<organism evidence="2 3">
    <name type="scientific">Mycolicibacterium fortuitum</name>
    <name type="common">Mycobacterium fortuitum</name>
    <dbReference type="NCBI Taxonomy" id="1766"/>
    <lineage>
        <taxon>Bacteria</taxon>
        <taxon>Bacillati</taxon>
        <taxon>Actinomycetota</taxon>
        <taxon>Actinomycetes</taxon>
        <taxon>Mycobacteriales</taxon>
        <taxon>Mycobacteriaceae</taxon>
        <taxon>Mycolicibacterium</taxon>
    </lineage>
</organism>
<gene>
    <name evidence="2" type="ORF">A5742_01975</name>
</gene>
<dbReference type="Proteomes" id="UP000187001">
    <property type="component" value="Unassembled WGS sequence"/>
</dbReference>
<evidence type="ECO:0000313" key="2">
    <source>
        <dbReference type="EMBL" id="OMC50557.1"/>
    </source>
</evidence>
<comment type="caution">
    <text evidence="2">The sequence shown here is derived from an EMBL/GenBank/DDBJ whole genome shotgun (WGS) entry which is preliminary data.</text>
</comment>
<accession>A0ABD6QT61</accession>
<proteinExistence type="predicted"/>
<evidence type="ECO:0000256" key="1">
    <source>
        <dbReference type="SAM" id="MobiDB-lite"/>
    </source>
</evidence>
<name>A0ABD6QT61_MYCFO</name>
<dbReference type="EMBL" id="MBER01000024">
    <property type="protein sequence ID" value="OMC50557.1"/>
    <property type="molecule type" value="Genomic_DNA"/>
</dbReference>
<evidence type="ECO:0000313" key="3">
    <source>
        <dbReference type="Proteomes" id="UP000187001"/>
    </source>
</evidence>
<feature type="compositionally biased region" description="Polar residues" evidence="1">
    <location>
        <begin position="16"/>
        <end position="25"/>
    </location>
</feature>
<feature type="region of interest" description="Disordered" evidence="1">
    <location>
        <begin position="1"/>
        <end position="27"/>
    </location>
</feature>
<sequence>MVACTSHDAPAGRTLGSRSQSSTSPELVKQASEFGGIVIPPGAEVLQARVDSALDTRYQLALKIAPDNLPTLLTESHFAQPLAQVYPPFEPIIAGPDLLGSPSVVRGQDRYRNPEGKSVYRTIIVDEREPNLRFVHLNMNTT</sequence>
<protein>
    <submittedName>
        <fullName evidence="2">Uncharacterized protein</fullName>
    </submittedName>
</protein>
<dbReference type="AlphaFoldDB" id="A0ABD6QT61"/>